<dbReference type="PROSITE" id="PS50968">
    <property type="entry name" value="BIOTINYL_LIPOYL"/>
    <property type="match status" value="1"/>
</dbReference>
<dbReference type="EMBL" id="MWIH01000009">
    <property type="protein sequence ID" value="OQO89583.1"/>
    <property type="molecule type" value="Genomic_DNA"/>
</dbReference>
<dbReference type="NCBIfam" id="TIGR00527">
    <property type="entry name" value="gcvH"/>
    <property type="match status" value="1"/>
</dbReference>
<comment type="caution">
    <text evidence="6">The sequence shown here is derived from an EMBL/GenBank/DDBJ whole genome shotgun (WGS) entry which is preliminary data.</text>
</comment>
<accession>A0A1V8ZXU6</accession>
<dbReference type="Gene3D" id="2.40.50.100">
    <property type="match status" value="1"/>
</dbReference>
<dbReference type="STRING" id="1962155.B1813_21925"/>
<dbReference type="InterPro" id="IPR011053">
    <property type="entry name" value="Single_hybrid_motif"/>
</dbReference>
<evidence type="ECO:0000313" key="7">
    <source>
        <dbReference type="Proteomes" id="UP000192591"/>
    </source>
</evidence>
<dbReference type="Pfam" id="PF01597">
    <property type="entry name" value="GCV_H"/>
    <property type="match status" value="1"/>
</dbReference>
<dbReference type="InterPro" id="IPR003016">
    <property type="entry name" value="2-oxoA_DH_lipoyl-BS"/>
</dbReference>
<dbReference type="CDD" id="cd06848">
    <property type="entry name" value="GCS_H"/>
    <property type="match status" value="1"/>
</dbReference>
<evidence type="ECO:0000256" key="2">
    <source>
        <dbReference type="ARBA" id="ARBA00022823"/>
    </source>
</evidence>
<feature type="domain" description="Lipoyl-binding" evidence="5">
    <location>
        <begin position="26"/>
        <end position="108"/>
    </location>
</feature>
<comment type="similarity">
    <text evidence="1 3">Belongs to the GcvH family.</text>
</comment>
<dbReference type="Proteomes" id="UP000192591">
    <property type="component" value="Unassembled WGS sequence"/>
</dbReference>
<comment type="subunit">
    <text evidence="3">The glycine cleavage system is composed of four proteins: P, T, L and H.</text>
</comment>
<comment type="cofactor">
    <cofactor evidence="3">
        <name>(R)-lipoate</name>
        <dbReference type="ChEBI" id="CHEBI:83088"/>
    </cofactor>
    <text evidence="3">Binds 1 lipoyl cofactor covalently.</text>
</comment>
<dbReference type="PANTHER" id="PTHR11715:SF3">
    <property type="entry name" value="GLYCINE CLEAVAGE SYSTEM H PROTEIN-RELATED"/>
    <property type="match status" value="1"/>
</dbReference>
<feature type="modified residue" description="N6-lipoyllysine" evidence="3 4">
    <location>
        <position position="67"/>
    </location>
</feature>
<dbReference type="InterPro" id="IPR017453">
    <property type="entry name" value="GCV_H_sub"/>
</dbReference>
<evidence type="ECO:0000256" key="1">
    <source>
        <dbReference type="ARBA" id="ARBA00009249"/>
    </source>
</evidence>
<keyword evidence="2 3" id="KW-0450">Lipoyl</keyword>
<sequence>MSTNIPQDLRYTAEHEWVRAGDADGVVTVGVTDFAAESLGDVVFVQLPEAGSTVTAGEVCGEIESTKSVSELYSPVSGEVVELNESVVDSPETVNSDPYDGGWLFRIRTDSVPELLDADAYAALIRKG</sequence>
<protein>
    <recommendedName>
        <fullName evidence="3">Glycine cleavage system H protein</fullName>
    </recommendedName>
</protein>
<proteinExistence type="inferred from homology"/>
<evidence type="ECO:0000256" key="4">
    <source>
        <dbReference type="PIRSR" id="PIRSR617453-50"/>
    </source>
</evidence>
<dbReference type="AlphaFoldDB" id="A0A1V8ZXU6"/>
<dbReference type="PROSITE" id="PS00189">
    <property type="entry name" value="LIPOYL"/>
    <property type="match status" value="1"/>
</dbReference>
<dbReference type="OrthoDB" id="9796712at2"/>
<dbReference type="InterPro" id="IPR002930">
    <property type="entry name" value="GCV_H"/>
</dbReference>
<keyword evidence="7" id="KW-1185">Reference proteome</keyword>
<name>A0A1V8ZXU6_SACPI</name>
<dbReference type="GO" id="GO:0005829">
    <property type="term" value="C:cytosol"/>
    <property type="evidence" value="ECO:0007669"/>
    <property type="project" value="TreeGrafter"/>
</dbReference>
<gene>
    <name evidence="3" type="primary">gcvH</name>
    <name evidence="6" type="ORF">B1813_21925</name>
</gene>
<dbReference type="InterPro" id="IPR033753">
    <property type="entry name" value="GCV_H/Fam206"/>
</dbReference>
<dbReference type="NCBIfam" id="NF002270">
    <property type="entry name" value="PRK01202.1"/>
    <property type="match status" value="1"/>
</dbReference>
<dbReference type="GO" id="GO:0005960">
    <property type="term" value="C:glycine cleavage complex"/>
    <property type="evidence" value="ECO:0007669"/>
    <property type="project" value="InterPro"/>
</dbReference>
<dbReference type="GO" id="GO:0019464">
    <property type="term" value="P:glycine decarboxylation via glycine cleavage system"/>
    <property type="evidence" value="ECO:0007669"/>
    <property type="project" value="UniProtKB-UniRule"/>
</dbReference>
<dbReference type="SUPFAM" id="SSF51230">
    <property type="entry name" value="Single hybrid motif"/>
    <property type="match status" value="1"/>
</dbReference>
<comment type="function">
    <text evidence="3">The glycine cleavage system catalyzes the degradation of glycine. The H protein shuttles the methylamine group of glycine from the P protein to the T protein.</text>
</comment>
<dbReference type="HAMAP" id="MF_00272">
    <property type="entry name" value="GcvH"/>
    <property type="match status" value="1"/>
</dbReference>
<evidence type="ECO:0000256" key="3">
    <source>
        <dbReference type="HAMAP-Rule" id="MF_00272"/>
    </source>
</evidence>
<organism evidence="6 7">
    <name type="scientific">Saccharomonospora piscinae</name>
    <dbReference type="NCBI Taxonomy" id="687388"/>
    <lineage>
        <taxon>Bacteria</taxon>
        <taxon>Bacillati</taxon>
        <taxon>Actinomycetota</taxon>
        <taxon>Actinomycetes</taxon>
        <taxon>Pseudonocardiales</taxon>
        <taxon>Pseudonocardiaceae</taxon>
        <taxon>Saccharomonospora</taxon>
    </lineage>
</organism>
<dbReference type="PANTHER" id="PTHR11715">
    <property type="entry name" value="GLYCINE CLEAVAGE SYSTEM H PROTEIN"/>
    <property type="match status" value="1"/>
</dbReference>
<reference evidence="6 7" key="1">
    <citation type="submission" date="2017-02" db="EMBL/GenBank/DDBJ databases">
        <title>Draft genome of Saccharomonospora sp. 154.</title>
        <authorList>
            <person name="Alonso-Carmona G.S."/>
            <person name="De La Haba R."/>
            <person name="Vera-Gargallo B."/>
            <person name="Sandoval-Trujillo A.H."/>
            <person name="Ramirez-Duran N."/>
            <person name="Ventosa A."/>
        </authorList>
    </citation>
    <scope>NUCLEOTIDE SEQUENCE [LARGE SCALE GENOMIC DNA]</scope>
    <source>
        <strain evidence="6 7">LRS4.154</strain>
    </source>
</reference>
<dbReference type="GO" id="GO:0009249">
    <property type="term" value="P:protein lipoylation"/>
    <property type="evidence" value="ECO:0007669"/>
    <property type="project" value="TreeGrafter"/>
</dbReference>
<evidence type="ECO:0000259" key="5">
    <source>
        <dbReference type="PROSITE" id="PS50968"/>
    </source>
</evidence>
<dbReference type="InterPro" id="IPR000089">
    <property type="entry name" value="Biotin_lipoyl"/>
</dbReference>
<evidence type="ECO:0000313" key="6">
    <source>
        <dbReference type="EMBL" id="OQO89583.1"/>
    </source>
</evidence>
<dbReference type="RefSeq" id="WP_024875768.1">
    <property type="nucleotide sequence ID" value="NZ_AZUM01000003.1"/>
</dbReference>